<dbReference type="Proteomes" id="UP000249169">
    <property type="component" value="Unassembled WGS sequence"/>
</dbReference>
<reference evidence="1 2" key="1">
    <citation type="submission" date="2018-05" db="EMBL/GenBank/DDBJ databases">
        <title>Lujinxingia marina gen. nov. sp. nov., a new facultative anaerobic member of the class Deltaproteobacteria, and proposal of Lujinxingaceae fam. nov.</title>
        <authorList>
            <person name="Li C.-M."/>
        </authorList>
    </citation>
    <scope>NUCLEOTIDE SEQUENCE [LARGE SCALE GENOMIC DNA]</scope>
    <source>
        <strain evidence="1 2">B210</strain>
    </source>
</reference>
<proteinExistence type="predicted"/>
<organism evidence="1 2">
    <name type="scientific">Lujinxingia litoralis</name>
    <dbReference type="NCBI Taxonomy" id="2211119"/>
    <lineage>
        <taxon>Bacteria</taxon>
        <taxon>Deltaproteobacteria</taxon>
        <taxon>Bradymonadales</taxon>
        <taxon>Lujinxingiaceae</taxon>
        <taxon>Lujinxingia</taxon>
    </lineage>
</organism>
<gene>
    <name evidence="1" type="ORF">DL240_16000</name>
</gene>
<dbReference type="InterPro" id="IPR036736">
    <property type="entry name" value="ACP-like_sf"/>
</dbReference>
<dbReference type="EMBL" id="QHKO01000009">
    <property type="protein sequence ID" value="RAL20542.1"/>
    <property type="molecule type" value="Genomic_DNA"/>
</dbReference>
<sequence>MSETFATVEKAIRAAASNPLPETIRKDHSFLLDLGFDSLTITVLTLELEHFVGQPVLLNRWVESASNPTDLTVGSLCAYLEQVVSV</sequence>
<evidence type="ECO:0000313" key="1">
    <source>
        <dbReference type="EMBL" id="RAL20542.1"/>
    </source>
</evidence>
<evidence type="ECO:0008006" key="3">
    <source>
        <dbReference type="Google" id="ProtNLM"/>
    </source>
</evidence>
<accession>A0A328C3Y9</accession>
<evidence type="ECO:0000313" key="2">
    <source>
        <dbReference type="Proteomes" id="UP000249169"/>
    </source>
</evidence>
<dbReference type="Gene3D" id="1.10.1200.10">
    <property type="entry name" value="ACP-like"/>
    <property type="match status" value="1"/>
</dbReference>
<comment type="caution">
    <text evidence="1">The sequence shown here is derived from an EMBL/GenBank/DDBJ whole genome shotgun (WGS) entry which is preliminary data.</text>
</comment>
<name>A0A328C3Y9_9DELT</name>
<dbReference type="RefSeq" id="WP_111730908.1">
    <property type="nucleotide sequence ID" value="NZ_QHKO01000009.1"/>
</dbReference>
<protein>
    <recommendedName>
        <fullName evidence="3">Carrier domain-containing protein</fullName>
    </recommendedName>
</protein>
<dbReference type="AlphaFoldDB" id="A0A328C3Y9"/>
<dbReference type="SUPFAM" id="SSF47336">
    <property type="entry name" value="ACP-like"/>
    <property type="match status" value="1"/>
</dbReference>
<keyword evidence="2" id="KW-1185">Reference proteome</keyword>